<evidence type="ECO:0000313" key="1">
    <source>
        <dbReference type="EMBL" id="MBW4547549.1"/>
    </source>
</evidence>
<reference evidence="1" key="2">
    <citation type="journal article" date="2022" name="Microbiol. Resour. Announc.">
        <title>Metagenome Sequencing to Explore Phylogenomics of Terrestrial Cyanobacteria.</title>
        <authorList>
            <person name="Ward R.D."/>
            <person name="Stajich J.E."/>
            <person name="Johansen J.R."/>
            <person name="Huntemann M."/>
            <person name="Clum A."/>
            <person name="Foster B."/>
            <person name="Foster B."/>
            <person name="Roux S."/>
            <person name="Palaniappan K."/>
            <person name="Varghese N."/>
            <person name="Mukherjee S."/>
            <person name="Reddy T.B.K."/>
            <person name="Daum C."/>
            <person name="Copeland A."/>
            <person name="Chen I.A."/>
            <person name="Ivanova N.N."/>
            <person name="Kyrpides N.C."/>
            <person name="Shapiro N."/>
            <person name="Eloe-Fadrosh E.A."/>
            <person name="Pietrasiak N."/>
        </authorList>
    </citation>
    <scope>NUCLEOTIDE SEQUENCE</scope>
    <source>
        <strain evidence="1">CPER-KK1</strain>
    </source>
</reference>
<gene>
    <name evidence="1" type="ORF">KME25_24375</name>
</gene>
<proteinExistence type="predicted"/>
<dbReference type="EMBL" id="JAHHIF010000043">
    <property type="protein sequence ID" value="MBW4547549.1"/>
    <property type="molecule type" value="Genomic_DNA"/>
</dbReference>
<sequence>MFQHLSSDSSQSPNIATLLDKLASQPNGLENGLKLAMLLTPKPDPQTTPDVANRTRLIAIAMQMVRKEGIENPPYFKGMSDDAIREFIAQYSPELVLH</sequence>
<evidence type="ECO:0000313" key="2">
    <source>
        <dbReference type="Proteomes" id="UP000753908"/>
    </source>
</evidence>
<accession>A0A951PQL9</accession>
<organism evidence="1 2">
    <name type="scientific">Symplocastrum torsivum CPER-KK1</name>
    <dbReference type="NCBI Taxonomy" id="450513"/>
    <lineage>
        <taxon>Bacteria</taxon>
        <taxon>Bacillati</taxon>
        <taxon>Cyanobacteriota</taxon>
        <taxon>Cyanophyceae</taxon>
        <taxon>Oscillatoriophycideae</taxon>
        <taxon>Oscillatoriales</taxon>
        <taxon>Microcoleaceae</taxon>
        <taxon>Symplocastrum</taxon>
    </lineage>
</organism>
<reference evidence="1" key="1">
    <citation type="submission" date="2021-05" db="EMBL/GenBank/DDBJ databases">
        <authorList>
            <person name="Pietrasiak N."/>
            <person name="Ward R."/>
            <person name="Stajich J.E."/>
            <person name="Kurbessoian T."/>
        </authorList>
    </citation>
    <scope>NUCLEOTIDE SEQUENCE</scope>
    <source>
        <strain evidence="1">CPER-KK1</strain>
    </source>
</reference>
<name>A0A951PQL9_9CYAN</name>
<dbReference type="Proteomes" id="UP000753908">
    <property type="component" value="Unassembled WGS sequence"/>
</dbReference>
<comment type="caution">
    <text evidence="1">The sequence shown here is derived from an EMBL/GenBank/DDBJ whole genome shotgun (WGS) entry which is preliminary data.</text>
</comment>
<dbReference type="AlphaFoldDB" id="A0A951PQL9"/>
<protein>
    <submittedName>
        <fullName evidence="1">Uncharacterized protein</fullName>
    </submittedName>
</protein>